<evidence type="ECO:0000256" key="7">
    <source>
        <dbReference type="ARBA" id="ARBA00023242"/>
    </source>
</evidence>
<feature type="region of interest" description="Disordered" evidence="10">
    <location>
        <begin position="1"/>
        <end position="23"/>
    </location>
</feature>
<dbReference type="Pfam" id="PF01399">
    <property type="entry name" value="PCI"/>
    <property type="match status" value="1"/>
</dbReference>
<keyword evidence="9" id="KW-0175">Coiled coil</keyword>
<comment type="subcellular location">
    <subcellularLocation>
        <location evidence="2">Cytoplasm</location>
    </subcellularLocation>
    <subcellularLocation>
        <location evidence="1">Nucleus</location>
    </subcellularLocation>
</comment>
<evidence type="ECO:0000256" key="10">
    <source>
        <dbReference type="SAM" id="MobiDB-lite"/>
    </source>
</evidence>
<evidence type="ECO:0000256" key="8">
    <source>
        <dbReference type="ARBA" id="ARBA00067814"/>
    </source>
</evidence>
<dbReference type="Gene3D" id="1.25.40.570">
    <property type="match status" value="1"/>
</dbReference>
<comment type="subunit">
    <text evidence="4">Component of the COP9 signalosome (CSN) complex.</text>
</comment>
<feature type="domain" description="PCI" evidence="11">
    <location>
        <begin position="238"/>
        <end position="398"/>
    </location>
</feature>
<evidence type="ECO:0000256" key="3">
    <source>
        <dbReference type="ARBA" id="ARBA00008793"/>
    </source>
</evidence>
<keyword evidence="6" id="KW-0736">Signalosome</keyword>
<organism evidence="12 13">
    <name type="scientific">Cadophora malorum</name>
    <dbReference type="NCBI Taxonomy" id="108018"/>
    <lineage>
        <taxon>Eukaryota</taxon>
        <taxon>Fungi</taxon>
        <taxon>Dikarya</taxon>
        <taxon>Ascomycota</taxon>
        <taxon>Pezizomycotina</taxon>
        <taxon>Leotiomycetes</taxon>
        <taxon>Helotiales</taxon>
        <taxon>Ploettnerulaceae</taxon>
        <taxon>Cadophora</taxon>
    </lineage>
</organism>
<evidence type="ECO:0000256" key="4">
    <source>
        <dbReference type="ARBA" id="ARBA00011098"/>
    </source>
</evidence>
<name>A0A8H7WH97_9HELO</name>
<comment type="similarity">
    <text evidence="3">Belongs to the CSN1 family.</text>
</comment>
<dbReference type="AlphaFoldDB" id="A0A8H7WH97"/>
<dbReference type="PANTHER" id="PTHR14145">
    <property type="entry name" value="26S PROTESOME SUBUNIT 6"/>
    <property type="match status" value="1"/>
</dbReference>
<keyword evidence="13" id="KW-1185">Reference proteome</keyword>
<evidence type="ECO:0000259" key="11">
    <source>
        <dbReference type="PROSITE" id="PS50250"/>
    </source>
</evidence>
<comment type="caution">
    <text evidence="12">The sequence shown here is derived from an EMBL/GenBank/DDBJ whole genome shotgun (WGS) entry which is preliminary data.</text>
</comment>
<dbReference type="FunFam" id="1.25.40.570:FF:000022">
    <property type="entry name" value="COP9 signalosome complex subunit 1"/>
    <property type="match status" value="1"/>
</dbReference>
<dbReference type="GO" id="GO:0008180">
    <property type="term" value="C:COP9 signalosome"/>
    <property type="evidence" value="ECO:0007669"/>
    <property type="project" value="UniProtKB-KW"/>
</dbReference>
<dbReference type="InterPro" id="IPR036390">
    <property type="entry name" value="WH_DNA-bd_sf"/>
</dbReference>
<evidence type="ECO:0000256" key="2">
    <source>
        <dbReference type="ARBA" id="ARBA00004496"/>
    </source>
</evidence>
<keyword evidence="5" id="KW-0963">Cytoplasm</keyword>
<dbReference type="InterPro" id="IPR000717">
    <property type="entry name" value="PCI_dom"/>
</dbReference>
<dbReference type="PROSITE" id="PS50250">
    <property type="entry name" value="PCI"/>
    <property type="match status" value="1"/>
</dbReference>
<sequence>MYSPVLPTQTSPASPTQSRAKKSVIVTEPPKFDLESYIANYKGRTRLDRLLLIGICSSVLGVEALKLAVREAKQGKDVKRYLDAQNHLETIGPNEIEAERDLNWMDRTERANQAESQRLEAELKGYKNNLIKESIRMGNEDCGKHYQAIGDLQKAFDAYGRMRQDVSMNKHIIDTSRHLIEVGIEQKNWIAVSSNVQKIKSLGATEEEKLLQPYLCAAEGLARLDEGDYGTTALQFLSAESGMGLSCNTIISPNDVAIYGGLCALATMDRNELQSKVLENSNFRTYLELEPHIRRAISFFVNSRYSACLNVLEAYKTDYYLDIHLQKHVDDIYQLVRSKSIVQYFIPFSCVTLDSLNSAFATPGKTIEKELSAMIQRKELDARIDTQNRLLTSVPSAPRSALQSSTLKTAKEYELEARRRIQHMNIHGADLEIKASKRNPLGPGGAMDDFFEGGFGGGAGGRELRSSTRGH</sequence>
<dbReference type="GO" id="GO:0005737">
    <property type="term" value="C:cytoplasm"/>
    <property type="evidence" value="ECO:0007669"/>
    <property type="project" value="UniProtKB-SubCell"/>
</dbReference>
<evidence type="ECO:0000256" key="1">
    <source>
        <dbReference type="ARBA" id="ARBA00004123"/>
    </source>
</evidence>
<dbReference type="EMBL" id="JAFJYH010000015">
    <property type="protein sequence ID" value="KAG4424901.1"/>
    <property type="molecule type" value="Genomic_DNA"/>
</dbReference>
<dbReference type="Proteomes" id="UP000664132">
    <property type="component" value="Unassembled WGS sequence"/>
</dbReference>
<dbReference type="SMART" id="SM00088">
    <property type="entry name" value="PINT"/>
    <property type="match status" value="1"/>
</dbReference>
<dbReference type="InterPro" id="IPR045135">
    <property type="entry name" value="Rpn7_N"/>
</dbReference>
<gene>
    <name evidence="12" type="ORF">IFR04_001872</name>
</gene>
<proteinExistence type="inferred from homology"/>
<keyword evidence="7" id="KW-0539">Nucleus</keyword>
<feature type="coiled-coil region" evidence="9">
    <location>
        <begin position="109"/>
        <end position="136"/>
    </location>
</feature>
<evidence type="ECO:0000256" key="5">
    <source>
        <dbReference type="ARBA" id="ARBA00022490"/>
    </source>
</evidence>
<evidence type="ECO:0000313" key="13">
    <source>
        <dbReference type="Proteomes" id="UP000664132"/>
    </source>
</evidence>
<dbReference type="InterPro" id="IPR019585">
    <property type="entry name" value="Rpn7/CSN1"/>
</dbReference>
<protein>
    <recommendedName>
        <fullName evidence="8">COP9 signalosome complex subunit 1</fullName>
    </recommendedName>
</protein>
<evidence type="ECO:0000256" key="9">
    <source>
        <dbReference type="SAM" id="Coils"/>
    </source>
</evidence>
<dbReference type="Pfam" id="PF10602">
    <property type="entry name" value="RPN7"/>
    <property type="match status" value="1"/>
</dbReference>
<dbReference type="SUPFAM" id="SSF46785">
    <property type="entry name" value="Winged helix' DNA-binding domain"/>
    <property type="match status" value="1"/>
</dbReference>
<evidence type="ECO:0000313" key="12">
    <source>
        <dbReference type="EMBL" id="KAG4424901.1"/>
    </source>
</evidence>
<dbReference type="OrthoDB" id="422427at2759"/>
<evidence type="ECO:0000256" key="6">
    <source>
        <dbReference type="ARBA" id="ARBA00022790"/>
    </source>
</evidence>
<feature type="compositionally biased region" description="Polar residues" evidence="10">
    <location>
        <begin position="1"/>
        <end position="18"/>
    </location>
</feature>
<reference evidence="12" key="1">
    <citation type="submission" date="2021-02" db="EMBL/GenBank/DDBJ databases">
        <title>Genome sequence Cadophora malorum strain M34.</title>
        <authorList>
            <person name="Stefanovic E."/>
            <person name="Vu D."/>
            <person name="Scully C."/>
            <person name="Dijksterhuis J."/>
            <person name="Roader J."/>
            <person name="Houbraken J."/>
        </authorList>
    </citation>
    <scope>NUCLEOTIDE SEQUENCE</scope>
    <source>
        <strain evidence="12">M34</strain>
    </source>
</reference>
<accession>A0A8H7WH97</accession>
<dbReference type="PANTHER" id="PTHR14145:SF2">
    <property type="entry name" value="COP9 SIGNALOSOME COMPLEX SUBUNIT 1"/>
    <property type="match status" value="1"/>
</dbReference>